<keyword evidence="1" id="KW-1133">Transmembrane helix</keyword>
<evidence type="ECO:0000256" key="1">
    <source>
        <dbReference type="SAM" id="Phobius"/>
    </source>
</evidence>
<organism evidence="2 3">
    <name type="scientific">Leptospira interrogans serovar Manilae</name>
    <dbReference type="NCBI Taxonomy" id="214675"/>
    <lineage>
        <taxon>Bacteria</taxon>
        <taxon>Pseudomonadati</taxon>
        <taxon>Spirochaetota</taxon>
        <taxon>Spirochaetia</taxon>
        <taxon>Leptospirales</taxon>
        <taxon>Leptospiraceae</taxon>
        <taxon>Leptospira</taxon>
    </lineage>
</organism>
<keyword evidence="1" id="KW-0812">Transmembrane</keyword>
<evidence type="ECO:0000313" key="3">
    <source>
        <dbReference type="Proteomes" id="UP000234460"/>
    </source>
</evidence>
<name>A0AAQ1NYH2_LEPIR</name>
<comment type="caution">
    <text evidence="2">The sequence shown here is derived from an EMBL/GenBank/DDBJ whole genome shotgun (WGS) entry which is preliminary data.</text>
</comment>
<dbReference type="AlphaFoldDB" id="A0AAQ1NYH2"/>
<evidence type="ECO:0000313" key="2">
    <source>
        <dbReference type="EMBL" id="SOR60300.1"/>
    </source>
</evidence>
<reference evidence="2 3" key="1">
    <citation type="submission" date="2017-11" db="EMBL/GenBank/DDBJ databases">
        <authorList>
            <person name="Lechat P."/>
        </authorList>
    </citation>
    <scope>NUCLEOTIDE SEQUENCE [LARGE SCALE GENOMIC DNA]</scope>
    <source>
        <strain evidence="2">L495</strain>
    </source>
</reference>
<keyword evidence="1" id="KW-0472">Membrane</keyword>
<accession>A0AAQ1NYH2</accession>
<dbReference type="Proteomes" id="UP000234460">
    <property type="component" value="Chromosome LMANV2"/>
</dbReference>
<protein>
    <submittedName>
        <fullName evidence="2">Uncharacterized protein</fullName>
    </submittedName>
</protein>
<sequence length="59" mass="7267">MNFFLLFLFFFNITFILQMNIIIFVFFENLIFELQNLSLIMSYFSHEFGSEDRLKIKLQ</sequence>
<feature type="transmembrane region" description="Helical" evidence="1">
    <location>
        <begin position="6"/>
        <end position="27"/>
    </location>
</feature>
<dbReference type="EMBL" id="OEJX01000007">
    <property type="protein sequence ID" value="SOR60300.1"/>
    <property type="molecule type" value="Genomic_DNA"/>
</dbReference>
<proteinExistence type="predicted"/>
<gene>
    <name evidence="2" type="ORF">LMANV2_150152</name>
</gene>